<protein>
    <recommendedName>
        <fullName evidence="3">Tetratricopeptide repeat protein</fullName>
    </recommendedName>
</protein>
<dbReference type="Pfam" id="PF13365">
    <property type="entry name" value="Trypsin_2"/>
    <property type="match status" value="1"/>
</dbReference>
<dbReference type="RefSeq" id="WP_189781362.1">
    <property type="nucleotide sequence ID" value="NZ_BNAT01000003.1"/>
</dbReference>
<evidence type="ECO:0000313" key="1">
    <source>
        <dbReference type="EMBL" id="GHH84091.1"/>
    </source>
</evidence>
<dbReference type="SUPFAM" id="SSF52540">
    <property type="entry name" value="P-loop containing nucleoside triphosphate hydrolases"/>
    <property type="match status" value="1"/>
</dbReference>
<dbReference type="InterPro" id="IPR011990">
    <property type="entry name" value="TPR-like_helical_dom_sf"/>
</dbReference>
<keyword evidence="2" id="KW-1185">Reference proteome</keyword>
<dbReference type="PANTHER" id="PTHR19959">
    <property type="entry name" value="KINESIN LIGHT CHAIN"/>
    <property type="match status" value="1"/>
</dbReference>
<evidence type="ECO:0000313" key="2">
    <source>
        <dbReference type="Proteomes" id="UP000603227"/>
    </source>
</evidence>
<dbReference type="InterPro" id="IPR027417">
    <property type="entry name" value="P-loop_NTPase"/>
</dbReference>
<dbReference type="InterPro" id="IPR019734">
    <property type="entry name" value="TPR_rpt"/>
</dbReference>
<dbReference type="Gene3D" id="1.25.40.10">
    <property type="entry name" value="Tetratricopeptide repeat domain"/>
    <property type="match status" value="4"/>
</dbReference>
<dbReference type="SUPFAM" id="SSF48452">
    <property type="entry name" value="TPR-like"/>
    <property type="match status" value="2"/>
</dbReference>
<gene>
    <name evidence="1" type="ORF">GCM10017771_12510</name>
</gene>
<name>A0A919GHJ7_9ACTN</name>
<dbReference type="Gene3D" id="2.40.10.10">
    <property type="entry name" value="Trypsin-like serine proteases"/>
    <property type="match status" value="1"/>
</dbReference>
<reference evidence="1" key="1">
    <citation type="journal article" date="2014" name="Int. J. Syst. Evol. Microbiol.">
        <title>Complete genome sequence of Corynebacterium casei LMG S-19264T (=DSM 44701T), isolated from a smear-ripened cheese.</title>
        <authorList>
            <consortium name="US DOE Joint Genome Institute (JGI-PGF)"/>
            <person name="Walter F."/>
            <person name="Albersmeier A."/>
            <person name="Kalinowski J."/>
            <person name="Ruckert C."/>
        </authorList>
    </citation>
    <scope>NUCLEOTIDE SEQUENCE</scope>
    <source>
        <strain evidence="1">CGMCC 4.7403</strain>
    </source>
</reference>
<dbReference type="PANTHER" id="PTHR19959:SF119">
    <property type="entry name" value="FUNGAL LIPASE-LIKE DOMAIN-CONTAINING PROTEIN"/>
    <property type="match status" value="1"/>
</dbReference>
<dbReference type="InterPro" id="IPR009003">
    <property type="entry name" value="Peptidase_S1_PA"/>
</dbReference>
<comment type="caution">
    <text evidence="1">The sequence shown here is derived from an EMBL/GenBank/DDBJ whole genome shotgun (WGS) entry which is preliminary data.</text>
</comment>
<reference evidence="1" key="2">
    <citation type="submission" date="2020-09" db="EMBL/GenBank/DDBJ databases">
        <authorList>
            <person name="Sun Q."/>
            <person name="Zhou Y."/>
        </authorList>
    </citation>
    <scope>NUCLEOTIDE SEQUENCE</scope>
    <source>
        <strain evidence="1">CGMCC 4.7403</strain>
    </source>
</reference>
<organism evidence="1 2">
    <name type="scientific">Streptomyces capitiformicae</name>
    <dbReference type="NCBI Taxonomy" id="2014920"/>
    <lineage>
        <taxon>Bacteria</taxon>
        <taxon>Bacillati</taxon>
        <taxon>Actinomycetota</taxon>
        <taxon>Actinomycetes</taxon>
        <taxon>Kitasatosporales</taxon>
        <taxon>Streptomycetaceae</taxon>
        <taxon>Streptomyces</taxon>
    </lineage>
</organism>
<dbReference type="SMART" id="SM00028">
    <property type="entry name" value="TPR"/>
    <property type="match status" value="5"/>
</dbReference>
<dbReference type="SUPFAM" id="SSF50494">
    <property type="entry name" value="Trypsin-like serine proteases"/>
    <property type="match status" value="1"/>
</dbReference>
<evidence type="ECO:0008006" key="3">
    <source>
        <dbReference type="Google" id="ProtNLM"/>
    </source>
</evidence>
<dbReference type="Pfam" id="PF13181">
    <property type="entry name" value="TPR_8"/>
    <property type="match status" value="1"/>
</dbReference>
<dbReference type="Proteomes" id="UP000603227">
    <property type="component" value="Unassembled WGS sequence"/>
</dbReference>
<proteinExistence type="predicted"/>
<sequence length="1341" mass="149581">MQRGQVVQVRARSFGSGYLIAPRLVLTAAHLVPPKGVREEVTVAVPGSGVRVAAEVRSWRCDTVVDAALLEIAADDRDWPVPATLRGAQGRRPQRWGRFVTSGTRIPVAAHGFPRQQRAARDRGHEDLTRRAREELARGREELTGQVRPHSDGPFEIIDLASRMSYGTDGLDDATAAQTTAMSGMSGAAVFAEGQDLLLGVVRDDRRPQQGTRLLATSSEDLLAWPEFREAVREATSVVPQPEPVEYTGLLKPAPPKRLVSSPTMLLRADAEVVSFHGREDELEELEQWCERDVDGLLSVRVLTAQGGQGKTRLARHLMARLRNRRWVAGEVRDAPYDSHPLHTLRYPLHALQHPLLLVVDYAETRPDLVRRLLDHAEEVSHPVRLLLLARSLGSWQTTATGDLRANEIRLHTLSPRDVEREHAFRTAARGLSHRLADATRETDVDWRAIADSLPAYGAGNGGHGTETALTVQMAALTALLHRGRDPERDEGPLEAQLLKHEKRYWRDTADGWGMGPREQRLFEGAVAAAVLCPARHEEEAHETLARLLPGGSQELIREFARWLRELYPPAEDHYWGQLEPDRLAEYHASEHIIDDAGLLGRLFARAPAHQRVQTLTVLARSAVAHANEGRAERAARIVQRLREALRSVPADMPLTAAVLRAHSDTLPEHSHVLRDYALDVARELSRLYRDTGDAPQTYRNRAWALHNLAKRHLAVGHWEEAREAAAEAVAIGERAEVRETAHRVERAESLLTLSRALRMTGRLSEAYVAGEQALGLFRALAAEGGEESEKHERGLVRALIRQSGVVWQLDPREFPFDTIARSDEHTEEAVRRARRLVARHPDLDPRLLFTALAARGANLWRLQRHSEALPLNEEEVEEARRLSGENPDAYTNDLANALMSLNLAHSSASRPPAESMALIREAIELLRPLARDLPQVHLPDLAQMLHNLAWDQFDTGDHAAARESIGEAIEHRRVLARDSYGLMAPSLAHSVSSLAIFRSETGDDEAAVEGFQEALNIYAQAELPLSASQLKTRSDISHNLARSYEALGRLREARAAQDQALDILRRLSEYGPNLYAEGYASALRDFSHLYRRHDRPVAHRIQLRQALQLYRKLPLDTTKERMDLAFCLQDLGSSYAASRATTHRAVPVLREAYELHVELSADDPGHEVYLADTSVELARALLETGAYPESVRIAEHEVRLRRRLLATDRTGQERWLCRALLRLADGQALAGWTAAAWRTALEAEEACLTLAGRAGEQPGPTAWLLHDLAGTLSRCGRHDCRRAARAVEPARRAVRLFQRLVDEDPRNQASLTKGVTRLAKALDRIGRHSEAIEVQLRRGA</sequence>
<accession>A0A919GHJ7</accession>
<dbReference type="EMBL" id="BNAT01000003">
    <property type="protein sequence ID" value="GHH84091.1"/>
    <property type="molecule type" value="Genomic_DNA"/>
</dbReference>
<dbReference type="InterPro" id="IPR043504">
    <property type="entry name" value="Peptidase_S1_PA_chymotrypsin"/>
</dbReference>